<feature type="domain" description="Metallo-beta-lactamase" evidence="1">
    <location>
        <begin position="31"/>
        <end position="223"/>
    </location>
</feature>
<dbReference type="OrthoDB" id="3455587at2759"/>
<keyword evidence="3" id="KW-1185">Reference proteome</keyword>
<dbReference type="InterPro" id="IPR001279">
    <property type="entry name" value="Metallo-B-lactamas"/>
</dbReference>
<protein>
    <recommendedName>
        <fullName evidence="1">Metallo-beta-lactamase domain-containing protein</fullName>
    </recommendedName>
</protein>
<dbReference type="Pfam" id="PF00753">
    <property type="entry name" value="Lactamase_B"/>
    <property type="match status" value="1"/>
</dbReference>
<accession>A0A8H4IKI4</accession>
<dbReference type="CDD" id="cd07739">
    <property type="entry name" value="metallo-hydrolase-like_MBL-fold"/>
    <property type="match status" value="1"/>
</dbReference>
<comment type="caution">
    <text evidence="2">The sequence shown here is derived from an EMBL/GenBank/DDBJ whole genome shotgun (WGS) entry which is preliminary data.</text>
</comment>
<sequence length="1009" mass="113901">MSALRSAVYVAPPTPFQNPKDKAKTAGIWSPISCTLIYSTSAVLVDTPITIKQTEDLIAWIARIAPGRKLAYIYITHGHGDHWFGIPLLLQRFPEARAVATAATVRYMQAQTDEKVYNAAWESRFPGQIFRPFKLAQPLPAGNEITLDQGRWSMRAVEVGHSDTHDSTVLWVPALRLAVCGDVVYGQVHQMLFEANTKAKREEWIRAIEKIEALGPAYVVPGHRQAEEIDGVWHLASTKKYIQDFGKVLEGDPKNPREVFAAMEKLYPDRFNSAALIMTHKFTKTASFQNDGESWTVYEDLTRLDGVFVYESESGCQKVVRKYAEETFVNNATYNPYLGLDIQKIATSLKDLLADRLLKAGEPDEELVRNIVPPLLSAEGQPPRGYVDYYGTVQSEDTFSVSYEGSSLNWWTSYNDTNDLFSKYRYQGHLGGWMPGVRIRAGNSTSDFWEALTFGDVDSSQEFIIPSWYRVAHIKDGELSEVFYGDTYIAFPPFSSDPAPEEYYRALLRFADYWHTYMDDFSTLRLPEHSWADIPKFALAQELVVRPGGVKPRYGAFDRAYAGSEYEGFQDVFTSSVIANLEWGRFTQAANVIDNYFTNYVSTTGRVNMRGPEVPQYGMMLWYLTKYFQYTADTDLLEKHQSKILAIAQNLLKMHDESLQVPAADPSHGLIKGFVESDAVLADADRTLFWQPYFANAAFVARGLRALSTVPLFRSHAGTWRARADRMAARLAAAVERSTLADRDPPYVPPLPDVNETLKESFARLADNAPERWPHRLYTELLHARILPHHLADQTHDTMRAYGLTSLGVVANVGTAQQNDTRDLLGFVSYGYAYSLLLQDRVDEFVLFLYSHRYHVHQRGSWVASEVADIVGGSPLFCVPALLTIPAIMKWMLVLEDPDEEVLYLGRGVPSAWVGTGKEVSVKRSPTRWGRVDFAIRMLEDEGVVRAEINFTGGFPERFEVKVREPRGVRFFAFNVNGRPANLTSNESILVRTASNSPYYVVEGKIKHS</sequence>
<organism evidence="2 3">
    <name type="scientific">Botryosphaeria dothidea</name>
    <dbReference type="NCBI Taxonomy" id="55169"/>
    <lineage>
        <taxon>Eukaryota</taxon>
        <taxon>Fungi</taxon>
        <taxon>Dikarya</taxon>
        <taxon>Ascomycota</taxon>
        <taxon>Pezizomycotina</taxon>
        <taxon>Dothideomycetes</taxon>
        <taxon>Dothideomycetes incertae sedis</taxon>
        <taxon>Botryosphaeriales</taxon>
        <taxon>Botryosphaeriaceae</taxon>
        <taxon>Botryosphaeria</taxon>
    </lineage>
</organism>
<dbReference type="InterPro" id="IPR008928">
    <property type="entry name" value="6-hairpin_glycosidase_sf"/>
</dbReference>
<dbReference type="Gene3D" id="3.60.15.10">
    <property type="entry name" value="Ribonuclease Z/Hydroxyacylglutathione hydrolase-like"/>
    <property type="match status" value="1"/>
</dbReference>
<evidence type="ECO:0000313" key="3">
    <source>
        <dbReference type="Proteomes" id="UP000572817"/>
    </source>
</evidence>
<dbReference type="EMBL" id="WWBZ02000062">
    <property type="protein sequence ID" value="KAF4303110.1"/>
    <property type="molecule type" value="Genomic_DNA"/>
</dbReference>
<dbReference type="InterPro" id="IPR050855">
    <property type="entry name" value="NDM-1-like"/>
</dbReference>
<dbReference type="InterPro" id="IPR036866">
    <property type="entry name" value="RibonucZ/Hydroxyglut_hydro"/>
</dbReference>
<dbReference type="AlphaFoldDB" id="A0A8H4IKI4"/>
<evidence type="ECO:0000259" key="1">
    <source>
        <dbReference type="SMART" id="SM00849"/>
    </source>
</evidence>
<dbReference type="PANTHER" id="PTHR42951:SF14">
    <property type="entry name" value="METALLO-BETA-LACTAMASE SUPERFAMILY PROTEIN"/>
    <property type="match status" value="1"/>
</dbReference>
<dbReference type="SUPFAM" id="SSF48208">
    <property type="entry name" value="Six-hairpin glycosidases"/>
    <property type="match status" value="1"/>
</dbReference>
<name>A0A8H4IKI4_9PEZI</name>
<dbReference type="SMART" id="SM00849">
    <property type="entry name" value="Lactamase_B"/>
    <property type="match status" value="1"/>
</dbReference>
<dbReference type="PANTHER" id="PTHR42951">
    <property type="entry name" value="METALLO-BETA-LACTAMASE DOMAIN-CONTAINING"/>
    <property type="match status" value="1"/>
</dbReference>
<proteinExistence type="predicted"/>
<reference evidence="2" key="1">
    <citation type="submission" date="2020-04" db="EMBL/GenBank/DDBJ databases">
        <title>Genome Assembly and Annotation of Botryosphaeria dothidea sdau 11-99, a Latent Pathogen of Apple Fruit Ring Rot in China.</title>
        <authorList>
            <person name="Yu C."/>
            <person name="Diao Y."/>
            <person name="Lu Q."/>
            <person name="Zhao J."/>
            <person name="Cui S."/>
            <person name="Peng C."/>
            <person name="He B."/>
            <person name="Liu H."/>
        </authorList>
    </citation>
    <scope>NUCLEOTIDE SEQUENCE [LARGE SCALE GENOMIC DNA]</scope>
    <source>
        <strain evidence="2">Sdau11-99</strain>
    </source>
</reference>
<evidence type="ECO:0000313" key="2">
    <source>
        <dbReference type="EMBL" id="KAF4303110.1"/>
    </source>
</evidence>
<dbReference type="GO" id="GO:0005975">
    <property type="term" value="P:carbohydrate metabolic process"/>
    <property type="evidence" value="ECO:0007669"/>
    <property type="project" value="InterPro"/>
</dbReference>
<dbReference type="Proteomes" id="UP000572817">
    <property type="component" value="Unassembled WGS sequence"/>
</dbReference>
<dbReference type="SUPFAM" id="SSF56281">
    <property type="entry name" value="Metallo-hydrolase/oxidoreductase"/>
    <property type="match status" value="1"/>
</dbReference>
<gene>
    <name evidence="2" type="ORF">GTA08_BOTSDO08786</name>
</gene>